<evidence type="ECO:0000313" key="2">
    <source>
        <dbReference type="Proteomes" id="UP000269154"/>
    </source>
</evidence>
<proteinExistence type="predicted"/>
<dbReference type="EMBL" id="RCBY01000114">
    <property type="protein sequence ID" value="RQH36696.1"/>
    <property type="molecule type" value="Genomic_DNA"/>
</dbReference>
<accession>A0A3N6PQL4</accession>
<dbReference type="SUPFAM" id="SSF48452">
    <property type="entry name" value="TPR-like"/>
    <property type="match status" value="1"/>
</dbReference>
<dbReference type="Proteomes" id="UP000269154">
    <property type="component" value="Unassembled WGS sequence"/>
</dbReference>
<evidence type="ECO:0000313" key="1">
    <source>
        <dbReference type="EMBL" id="RQH36696.1"/>
    </source>
</evidence>
<organism evidence="1 2">
    <name type="scientific">Okeania hirsuta</name>
    <dbReference type="NCBI Taxonomy" id="1458930"/>
    <lineage>
        <taxon>Bacteria</taxon>
        <taxon>Bacillati</taxon>
        <taxon>Cyanobacteriota</taxon>
        <taxon>Cyanophyceae</taxon>
        <taxon>Oscillatoriophycideae</taxon>
        <taxon>Oscillatoriales</taxon>
        <taxon>Microcoleaceae</taxon>
        <taxon>Okeania</taxon>
    </lineage>
</organism>
<name>A0A3N6PQL4_9CYAN</name>
<dbReference type="InterPro" id="IPR011990">
    <property type="entry name" value="TPR-like_helical_dom_sf"/>
</dbReference>
<dbReference type="Gene3D" id="1.25.40.10">
    <property type="entry name" value="Tetratricopeptide repeat domain"/>
    <property type="match status" value="1"/>
</dbReference>
<keyword evidence="2" id="KW-1185">Reference proteome</keyword>
<comment type="caution">
    <text evidence="1">The sequence shown here is derived from an EMBL/GenBank/DDBJ whole genome shotgun (WGS) entry which is preliminary data.</text>
</comment>
<dbReference type="AlphaFoldDB" id="A0A3N6PQL4"/>
<dbReference type="RefSeq" id="WP_124155036.1">
    <property type="nucleotide sequence ID" value="NZ_CAWOLW010000018.1"/>
</dbReference>
<reference evidence="1 2" key="1">
    <citation type="journal article" date="2018" name="ACS Chem. Biol.">
        <title>Ketoreductase domain dysfunction expands chemodiversity: malyngamide biosynthesis in the cyanobacterium Okeania hirsuta.</title>
        <authorList>
            <person name="Moss N.A."/>
            <person name="Leao T."/>
            <person name="Rankin M."/>
            <person name="McCullough T.M."/>
            <person name="Qu P."/>
            <person name="Korobeynikov A."/>
            <person name="Smith J.L."/>
            <person name="Gerwick L."/>
            <person name="Gerwick W.H."/>
        </authorList>
    </citation>
    <scope>NUCLEOTIDE SEQUENCE [LARGE SCALE GENOMIC DNA]</scope>
    <source>
        <strain evidence="1 2">PAB10Feb10-1</strain>
    </source>
</reference>
<sequence length="137" mass="15507">MQGTEKQNMEARQQRSKRLKKIMSLVGVVSFGGTALFGMANMFKTAFQESSQVETVEVVSVEERLQKLAKGYESVLKREPENVTALEGLVKVRLEMEDKEGAIEPLEKLVGLYPEREDYKVVLEQVRLEVGENNLSK</sequence>
<gene>
    <name evidence="1" type="ORF">D5R40_19000</name>
</gene>
<protein>
    <submittedName>
        <fullName evidence="1">Tetratricopeptide repeat protein</fullName>
    </submittedName>
</protein>
<dbReference type="OrthoDB" id="427425at2"/>